<organism evidence="2 3">
    <name type="scientific">Oricola thermophila</name>
    <dbReference type="NCBI Taxonomy" id="2742145"/>
    <lineage>
        <taxon>Bacteria</taxon>
        <taxon>Pseudomonadati</taxon>
        <taxon>Pseudomonadota</taxon>
        <taxon>Alphaproteobacteria</taxon>
        <taxon>Hyphomicrobiales</taxon>
        <taxon>Ahrensiaceae</taxon>
        <taxon>Oricola</taxon>
    </lineage>
</organism>
<dbReference type="SUPFAM" id="SSF52540">
    <property type="entry name" value="P-loop containing nucleoside triphosphate hydrolases"/>
    <property type="match status" value="1"/>
</dbReference>
<evidence type="ECO:0000259" key="1">
    <source>
        <dbReference type="Pfam" id="PF12705"/>
    </source>
</evidence>
<dbReference type="InterPro" id="IPR027417">
    <property type="entry name" value="P-loop_NTPase"/>
</dbReference>
<dbReference type="InterPro" id="IPR038726">
    <property type="entry name" value="PDDEXK_AddAB-type"/>
</dbReference>
<dbReference type="AlphaFoldDB" id="A0A6N1VFT7"/>
<gene>
    <name evidence="2" type="primary">addB</name>
    <name evidence="2" type="ORF">HTY61_15730</name>
</gene>
<protein>
    <submittedName>
        <fullName evidence="2">Double-strand break repair protein AddB</fullName>
    </submittedName>
</protein>
<dbReference type="InterPro" id="IPR014153">
    <property type="entry name" value="Ds_break_AddB"/>
</dbReference>
<dbReference type="KEGG" id="orm:HTY61_15730"/>
<dbReference type="Pfam" id="PF12705">
    <property type="entry name" value="PDDEXK_1"/>
    <property type="match status" value="1"/>
</dbReference>
<dbReference type="NCBIfam" id="TIGR02786">
    <property type="entry name" value="addB_alphas"/>
    <property type="match status" value="1"/>
</dbReference>
<accession>A0A6N1VFT7</accession>
<dbReference type="RefSeq" id="WP_175277687.1">
    <property type="nucleotide sequence ID" value="NZ_CP054836.1"/>
</dbReference>
<sequence>MVGYVQPRVYTVAPGVPFLPAVTRALCDGELVPGFRYGGDPLQLSTVSIYVPTRRAAREMRSAFLDHLGGSTILLPHIRPLGEFDEDAHFFDGDDAAVMDIPPAMDPTERQLLLGTLVRQWTKHLKIDVGRLYGEESIRTPVSAADAFWLARDLAALMDQFSTGQVQVTDIAGLDTAELPEWWKVTLAFLEIMRSEWPDILAERNALDPAEHRNRRLLAEALRLKRNPPQGPVVVAGSTGSIPATADLIATVARLPMGAVVLPGFDRDMDAESRDLLASDEDVSSVIGHPQYGLHKLAGRIGVAPDAVAPLGGEESEAMRMRRLWVAESLRPSAVTHRWTATRRAVADSAFENVSLLVAPNEHLEAAAIAAALREAIHRPEATAALVTPDRELARRVAAELARYGIVAADTGGTPAASTPQGRLLTLVLQTVFGASDPATLLALAKHPLVRLSAPPGDHAAIVSLFEMAILRGGTGRIGPRALVDLVRRRRAEAGRTDIRVSPWLKEVDDSGFDRLIAFAERFEAALEPLAGLAARDEEVSLEALVAATVRTLEALARDENGFHDALYDGEAGAMLRSFLSGLVAAEVPLFMTAAEWPQAVEALMADLAVKPAPGGHPRISIWGTLEARLQTVDLVVLGGLNEGVWPAQTRDDQFLTRGMKAGLGLEPPERRIGLAAHDFQMAMGQERVILSRSERAEGAPSIASRWWQRLTTFAGEEAVKRMTAEGNRWLEYARAMEEGIPARPAPRPNPAPPLAARPKSLSVTEVETLIRDPYAIYAKKVLRLRPVEELVRDPGAAERGSLFHAIFENVVKERVDPLGDHALDKTLEIARRLFDAEDLPPDIRAIWWPRLEAAAAGIVAWEAGRAASVEHRYAEVDADPVEVGATGVRLTGRADRMDLLPGGAVDIIDFKTGGQPSARMVKALLAPQLPLEGALLRRGAFGDLGAADPAAMLYVKIEARGEVRPVDVLKGEVDPVELSDAAWDKLAAMLAYYGIETNGYLAGRMPQKLRDRLGDYDHLARMHEWRSGGDGGDE</sequence>
<dbReference type="EMBL" id="CP054836">
    <property type="protein sequence ID" value="QKV19796.1"/>
    <property type="molecule type" value="Genomic_DNA"/>
</dbReference>
<evidence type="ECO:0000313" key="3">
    <source>
        <dbReference type="Proteomes" id="UP000509367"/>
    </source>
</evidence>
<proteinExistence type="predicted"/>
<evidence type="ECO:0000313" key="2">
    <source>
        <dbReference type="EMBL" id="QKV19796.1"/>
    </source>
</evidence>
<dbReference type="Proteomes" id="UP000509367">
    <property type="component" value="Chromosome"/>
</dbReference>
<name>A0A6N1VFT7_9HYPH</name>
<feature type="domain" description="PD-(D/E)XK endonuclease-like" evidence="1">
    <location>
        <begin position="761"/>
        <end position="985"/>
    </location>
</feature>
<reference evidence="2 3" key="1">
    <citation type="submission" date="2020-06" db="EMBL/GenBank/DDBJ databases">
        <title>Oricola thermophila sp. nov. isolated from a tidal sediments.</title>
        <authorList>
            <person name="Kwon K.K."/>
            <person name="Yang S.-H."/>
            <person name="Park M.-J."/>
        </authorList>
    </citation>
    <scope>NUCLEOTIDE SEQUENCE [LARGE SCALE GENOMIC DNA]</scope>
    <source>
        <strain evidence="2 3">MEBiC13590</strain>
    </source>
</reference>
<keyword evidence="3" id="KW-1185">Reference proteome</keyword>